<reference evidence="2" key="1">
    <citation type="submission" date="2020-02" db="EMBL/GenBank/DDBJ databases">
        <authorList>
            <person name="Meier V. D."/>
        </authorList>
    </citation>
    <scope>NUCLEOTIDE SEQUENCE</scope>
    <source>
        <strain evidence="2">AVDCRST_MAG68</strain>
    </source>
</reference>
<dbReference type="AlphaFoldDB" id="A0A6J4MBW8"/>
<dbReference type="GO" id="GO:0019305">
    <property type="term" value="P:dTDP-rhamnose biosynthetic process"/>
    <property type="evidence" value="ECO:0007669"/>
    <property type="project" value="UniProtKB-UniPathway"/>
</dbReference>
<protein>
    <recommendedName>
        <fullName evidence="1">RmlD-like substrate binding domain-containing protein</fullName>
    </recommendedName>
</protein>
<dbReference type="UniPathway" id="UPA00124"/>
<evidence type="ECO:0000259" key="1">
    <source>
        <dbReference type="Pfam" id="PF04321"/>
    </source>
</evidence>
<dbReference type="PANTHER" id="PTHR43242">
    <property type="entry name" value="NAD(P)-BINDING ROSSMANN-FOLD SUPERFAMILY PROTEIN"/>
    <property type="match status" value="1"/>
</dbReference>
<dbReference type="Pfam" id="PF04321">
    <property type="entry name" value="RmlD_sub_bind"/>
    <property type="match status" value="1"/>
</dbReference>
<dbReference type="InterPro" id="IPR029903">
    <property type="entry name" value="RmlD-like-bd"/>
</dbReference>
<evidence type="ECO:0000313" key="2">
    <source>
        <dbReference type="EMBL" id="CAA9355992.1"/>
    </source>
</evidence>
<name>A0A6J4MBW8_9BACT</name>
<dbReference type="Gene3D" id="3.40.50.720">
    <property type="entry name" value="NAD(P)-binding Rossmann-like Domain"/>
    <property type="match status" value="1"/>
</dbReference>
<dbReference type="InterPro" id="IPR036291">
    <property type="entry name" value="NAD(P)-bd_dom_sf"/>
</dbReference>
<accession>A0A6J4MBW8</accession>
<proteinExistence type="predicted"/>
<feature type="domain" description="RmlD-like substrate binding" evidence="1">
    <location>
        <begin position="1"/>
        <end position="268"/>
    </location>
</feature>
<dbReference type="EMBL" id="CADCTW010000187">
    <property type="protein sequence ID" value="CAA9355992.1"/>
    <property type="molecule type" value="Genomic_DNA"/>
</dbReference>
<sequence length="280" mass="29472">MRVLVTGGAGLLGNTLIATAPTGVEVHATRRRAPVHGAAAHTVDLADAAGVGALLASIRPHALIHTAYGKDDPERDILTASRVVAEACAAAGVALVHVSTDLVLDGEHSPYDEGAEPAPIDPYGRWKAEAERAVSAACPGAAIARTSLIVRADPPDGITARLVESLRAGEPSRLYVDELRCPIFVEDLARQLWEVAALPHRAGVWNLVGPEALSRFTIGALIARRFGLDASSLVPARSGDHPVPRPRDLRLLTLRADRELKTRARTISQALLPAGPHPAA</sequence>
<organism evidence="2">
    <name type="scientific">uncultured Gemmatimonadota bacterium</name>
    <dbReference type="NCBI Taxonomy" id="203437"/>
    <lineage>
        <taxon>Bacteria</taxon>
        <taxon>Pseudomonadati</taxon>
        <taxon>Gemmatimonadota</taxon>
        <taxon>environmental samples</taxon>
    </lineage>
</organism>
<dbReference type="SUPFAM" id="SSF51735">
    <property type="entry name" value="NAD(P)-binding Rossmann-fold domains"/>
    <property type="match status" value="1"/>
</dbReference>
<gene>
    <name evidence="2" type="ORF">AVDCRST_MAG68-4428</name>
</gene>
<dbReference type="PANTHER" id="PTHR43242:SF1">
    <property type="entry name" value="NAD(P)-BINDING ROSSMANN-FOLD SUPERFAMILY PROTEIN"/>
    <property type="match status" value="1"/>
</dbReference>